<keyword evidence="2" id="KW-0238">DNA-binding</keyword>
<dbReference type="InterPro" id="IPR036390">
    <property type="entry name" value="WH_DNA-bd_sf"/>
</dbReference>
<organism evidence="5 6">
    <name type="scientific">Terriglobus aquaticus</name>
    <dbReference type="NCBI Taxonomy" id="940139"/>
    <lineage>
        <taxon>Bacteria</taxon>
        <taxon>Pseudomonadati</taxon>
        <taxon>Acidobacteriota</taxon>
        <taxon>Terriglobia</taxon>
        <taxon>Terriglobales</taxon>
        <taxon>Acidobacteriaceae</taxon>
        <taxon>Terriglobus</taxon>
    </lineage>
</organism>
<protein>
    <submittedName>
        <fullName evidence="5">Crp/Fnr family transcriptional regulator</fullName>
    </submittedName>
</protein>
<evidence type="ECO:0000256" key="3">
    <source>
        <dbReference type="ARBA" id="ARBA00023163"/>
    </source>
</evidence>
<dbReference type="RefSeq" id="WP_263414851.1">
    <property type="nucleotide sequence ID" value="NZ_BAABBH010000001.1"/>
</dbReference>
<dbReference type="Pfam" id="PF13545">
    <property type="entry name" value="HTH_Crp_2"/>
    <property type="match status" value="1"/>
</dbReference>
<dbReference type="SUPFAM" id="SSF51206">
    <property type="entry name" value="cAMP-binding domain-like"/>
    <property type="match status" value="1"/>
</dbReference>
<name>A0ABW9KME8_9BACT</name>
<dbReference type="InterPro" id="IPR014710">
    <property type="entry name" value="RmlC-like_jellyroll"/>
</dbReference>
<keyword evidence="1" id="KW-0805">Transcription regulation</keyword>
<evidence type="ECO:0000313" key="5">
    <source>
        <dbReference type="EMBL" id="MFN2976971.1"/>
    </source>
</evidence>
<evidence type="ECO:0000256" key="1">
    <source>
        <dbReference type="ARBA" id="ARBA00023015"/>
    </source>
</evidence>
<reference evidence="5 6" key="1">
    <citation type="submission" date="2024-12" db="EMBL/GenBank/DDBJ databases">
        <authorList>
            <person name="Lee Y."/>
        </authorList>
    </citation>
    <scope>NUCLEOTIDE SEQUENCE [LARGE SCALE GENOMIC DNA]</scope>
    <source>
        <strain evidence="5 6">03SUJ4</strain>
    </source>
</reference>
<proteinExistence type="predicted"/>
<keyword evidence="3" id="KW-0804">Transcription</keyword>
<gene>
    <name evidence="5" type="ORF">ACK2TP_14465</name>
</gene>
<dbReference type="SUPFAM" id="SSF46785">
    <property type="entry name" value="Winged helix' DNA-binding domain"/>
    <property type="match status" value="1"/>
</dbReference>
<feature type="domain" description="HTH crp-type" evidence="4">
    <location>
        <begin position="147"/>
        <end position="212"/>
    </location>
</feature>
<sequence length="231" mass="25988">MADRFRNRFVEAVHNATGIDLAKHCEHVSLPNRTVLYRADSRPDCVRFLTSGVASVVNTMASGVSIEVGMFGCEGFAEATHLLGPLRGQKSSVVQVTGSAYRMDFSRFEREFCRNSAIRDLVLKVAQMESLAAAQIAACNGLHGVNARLARWLLMVNDRTEEAELPLTHEYLSELLGIRRPSISVSAGYLQRMGMIEYHRGMIRVERRDLLESAACECYWVLRSMRDNLFR</sequence>
<accession>A0ABW9KME8</accession>
<dbReference type="Gene3D" id="2.60.120.10">
    <property type="entry name" value="Jelly Rolls"/>
    <property type="match status" value="1"/>
</dbReference>
<dbReference type="Proteomes" id="UP001634747">
    <property type="component" value="Unassembled WGS sequence"/>
</dbReference>
<evidence type="ECO:0000313" key="6">
    <source>
        <dbReference type="Proteomes" id="UP001634747"/>
    </source>
</evidence>
<dbReference type="InterPro" id="IPR012318">
    <property type="entry name" value="HTH_CRP"/>
</dbReference>
<dbReference type="EMBL" id="JBJYXY010000001">
    <property type="protein sequence ID" value="MFN2976971.1"/>
    <property type="molecule type" value="Genomic_DNA"/>
</dbReference>
<comment type="caution">
    <text evidence="5">The sequence shown here is derived from an EMBL/GenBank/DDBJ whole genome shotgun (WGS) entry which is preliminary data.</text>
</comment>
<evidence type="ECO:0000256" key="2">
    <source>
        <dbReference type="ARBA" id="ARBA00023125"/>
    </source>
</evidence>
<evidence type="ECO:0000259" key="4">
    <source>
        <dbReference type="Pfam" id="PF13545"/>
    </source>
</evidence>
<keyword evidence="6" id="KW-1185">Reference proteome</keyword>
<dbReference type="InterPro" id="IPR018490">
    <property type="entry name" value="cNMP-bd_dom_sf"/>
</dbReference>